<comment type="cofactor">
    <cofactor evidence="11">
        <name>[2Fe-2S] cluster</name>
        <dbReference type="ChEBI" id="CHEBI:190135"/>
    </cofactor>
    <text evidence="11">Binds 1 [2Fe-2S] cluster per subunit.</text>
</comment>
<evidence type="ECO:0000256" key="6">
    <source>
        <dbReference type="ARBA" id="ARBA00022827"/>
    </source>
</evidence>
<keyword evidence="14" id="KW-1185">Reference proteome</keyword>
<dbReference type="InterPro" id="IPR017927">
    <property type="entry name" value="FAD-bd_FR_type"/>
</dbReference>
<evidence type="ECO:0000256" key="10">
    <source>
        <dbReference type="ARBA" id="ARBA00023014"/>
    </source>
</evidence>
<feature type="binding site" evidence="11">
    <location>
        <begin position="71"/>
        <end position="72"/>
    </location>
    <ligand>
        <name>FAD</name>
        <dbReference type="ChEBI" id="CHEBI:57692"/>
    </ligand>
</feature>
<dbReference type="HAMAP" id="MF_01211">
    <property type="entry name" value="DHODB_Fe_S_bind"/>
    <property type="match status" value="1"/>
</dbReference>
<dbReference type="PANTHER" id="PTHR43513:SF3">
    <property type="entry name" value="DIHYDROOROTATE DEHYDROGENASE B (NAD(+)), ELECTRON TRANSFER SUBUNIT-RELATED"/>
    <property type="match status" value="1"/>
</dbReference>
<evidence type="ECO:0000256" key="9">
    <source>
        <dbReference type="ARBA" id="ARBA00023004"/>
    </source>
</evidence>
<evidence type="ECO:0000256" key="1">
    <source>
        <dbReference type="ARBA" id="ARBA00006422"/>
    </source>
</evidence>
<evidence type="ECO:0000259" key="12">
    <source>
        <dbReference type="PROSITE" id="PS51384"/>
    </source>
</evidence>
<evidence type="ECO:0000256" key="5">
    <source>
        <dbReference type="ARBA" id="ARBA00022723"/>
    </source>
</evidence>
<dbReference type="InterPro" id="IPR037117">
    <property type="entry name" value="Dihydroorotate_DH_ele_sf"/>
</dbReference>
<keyword evidence="9 11" id="KW-0408">Iron</keyword>
<dbReference type="InterPro" id="IPR012165">
    <property type="entry name" value="Cyt_c3_hydrogenase_gsu"/>
</dbReference>
<dbReference type="EMBL" id="JACSQZ010000035">
    <property type="protein sequence ID" value="MBD7915509.1"/>
    <property type="molecule type" value="Genomic_DNA"/>
</dbReference>
<dbReference type="Gene3D" id="2.10.240.10">
    <property type="entry name" value="Dihydroorotate dehydrogenase, electron transfer subunit"/>
    <property type="match status" value="1"/>
</dbReference>
<comment type="subunit">
    <text evidence="11">Heterotetramer of 2 PyrK and 2 PyrD type B subunits.</text>
</comment>
<comment type="pathway">
    <text evidence="11">Pyrimidine metabolism; UMP biosynthesis via de novo pathway; orotate from (S)-dihydroorotate (NAD(+) route): step 1/1.</text>
</comment>
<dbReference type="SUPFAM" id="SSF52343">
    <property type="entry name" value="Ferredoxin reductase-like, C-terminal NADP-linked domain"/>
    <property type="match status" value="1"/>
</dbReference>
<dbReference type="Proteomes" id="UP000640335">
    <property type="component" value="Unassembled WGS sequence"/>
</dbReference>
<comment type="similarity">
    <text evidence="1 11">Belongs to the PyrK family.</text>
</comment>
<evidence type="ECO:0000313" key="14">
    <source>
        <dbReference type="Proteomes" id="UP000640335"/>
    </source>
</evidence>
<keyword evidence="2 11" id="KW-0813">Transport</keyword>
<keyword evidence="7 11" id="KW-0665">Pyrimidine biosynthesis</keyword>
<evidence type="ECO:0000256" key="4">
    <source>
        <dbReference type="ARBA" id="ARBA00022714"/>
    </source>
</evidence>
<comment type="function">
    <text evidence="11">Responsible for channeling the electrons from the oxidation of dihydroorotate from the FMN redox center in the PyrD type B subunit to the ultimate electron acceptor NAD(+).</text>
</comment>
<feature type="binding site" evidence="11">
    <location>
        <position position="219"/>
    </location>
    <ligand>
        <name>[2Fe-2S] cluster</name>
        <dbReference type="ChEBI" id="CHEBI:190135"/>
    </ligand>
</feature>
<keyword evidence="10 11" id="KW-0411">Iron-sulfur</keyword>
<comment type="caution">
    <text evidence="11">Lacks conserved residue(s) required for the propagation of feature annotation.</text>
</comment>
<dbReference type="SUPFAM" id="SSF63380">
    <property type="entry name" value="Riboflavin synthase domain-like"/>
    <property type="match status" value="1"/>
</dbReference>
<dbReference type="InterPro" id="IPR001433">
    <property type="entry name" value="OxRdtase_FAD/NAD-bd"/>
</dbReference>
<accession>A0ABR8Q522</accession>
<evidence type="ECO:0000256" key="8">
    <source>
        <dbReference type="ARBA" id="ARBA00022982"/>
    </source>
</evidence>
<dbReference type="Gene3D" id="3.40.50.80">
    <property type="entry name" value="Nucleotide-binding domain of ferredoxin-NADP reductase (FNR) module"/>
    <property type="match status" value="1"/>
</dbReference>
<keyword evidence="3 11" id="KW-0285">Flavoprotein</keyword>
<dbReference type="InterPro" id="IPR023455">
    <property type="entry name" value="Dihydroorotate_DHASE_ETsu"/>
</dbReference>
<keyword evidence="8 11" id="KW-0249">Electron transport</keyword>
<feature type="binding site" evidence="11">
    <location>
        <position position="234"/>
    </location>
    <ligand>
        <name>[2Fe-2S] cluster</name>
        <dbReference type="ChEBI" id="CHEBI:190135"/>
    </ligand>
</feature>
<evidence type="ECO:0000256" key="2">
    <source>
        <dbReference type="ARBA" id="ARBA00022448"/>
    </source>
</evidence>
<dbReference type="RefSeq" id="WP_191750270.1">
    <property type="nucleotide sequence ID" value="NZ_JACSQZ010000035.1"/>
</dbReference>
<dbReference type="PROSITE" id="PS51384">
    <property type="entry name" value="FAD_FR"/>
    <property type="match status" value="1"/>
</dbReference>
<sequence length="247" mass="27461">MKMAYTKSKVISNENIVPGIYKMVVEDNNEVRAGQFYMLKLDGQTLLPRPISVCEKNEGTITFLYAVLGKGTKEYVDLKNGDYINLTGPLGNGFNVYEDLGKVALVSGGIGTAPMLEVAKKLRENNSNSKIDLYAGFRDDIYLIDEIKEYADNTYVSTNTGKHGHKGFVTDIIKVEEYDTVLCCGPEIMMKKVIDMCKEKNVKIYVSMEKHMACGVGACLVCTCKTKDGNKRTCKDGPVFDGYYVEL</sequence>
<comment type="cofactor">
    <cofactor evidence="11">
        <name>FAD</name>
        <dbReference type="ChEBI" id="CHEBI:57692"/>
    </cofactor>
    <text evidence="11">Binds 1 FAD per subunit.</text>
</comment>
<gene>
    <name evidence="11" type="primary">pyrK</name>
    <name evidence="13" type="ORF">H9660_10155</name>
</gene>
<feature type="domain" description="FAD-binding FR-type" evidence="12">
    <location>
        <begin position="3"/>
        <end position="96"/>
    </location>
</feature>
<keyword evidence="5 11" id="KW-0479">Metal-binding</keyword>
<feature type="binding site" evidence="11">
    <location>
        <position position="222"/>
    </location>
    <ligand>
        <name>[2Fe-2S] cluster</name>
        <dbReference type="ChEBI" id="CHEBI:190135"/>
    </ligand>
</feature>
<dbReference type="PANTHER" id="PTHR43513">
    <property type="entry name" value="DIHYDROOROTATE DEHYDROGENASE B (NAD(+)), ELECTRON TRANSFER SUBUNIT"/>
    <property type="match status" value="1"/>
</dbReference>
<organism evidence="13 14">
    <name type="scientific">Clostridium gallinarum</name>
    <dbReference type="NCBI Taxonomy" id="2762246"/>
    <lineage>
        <taxon>Bacteria</taxon>
        <taxon>Bacillati</taxon>
        <taxon>Bacillota</taxon>
        <taxon>Clostridia</taxon>
        <taxon>Eubacteriales</taxon>
        <taxon>Clostridiaceae</taxon>
        <taxon>Clostridium</taxon>
    </lineage>
</organism>
<keyword evidence="4 11" id="KW-0001">2Fe-2S</keyword>
<dbReference type="PIRSF" id="PIRSF006816">
    <property type="entry name" value="Cyc3_hyd_g"/>
    <property type="match status" value="1"/>
</dbReference>
<dbReference type="Pfam" id="PF00175">
    <property type="entry name" value="NAD_binding_1"/>
    <property type="match status" value="1"/>
</dbReference>
<evidence type="ECO:0000313" key="13">
    <source>
        <dbReference type="EMBL" id="MBD7915509.1"/>
    </source>
</evidence>
<protein>
    <recommendedName>
        <fullName evidence="11">Dihydroorotate dehydrogenase B (NAD(+)), electron transfer subunit</fullName>
    </recommendedName>
    <alternativeName>
        <fullName evidence="11">Dihydroorotate oxidase B, electron transfer subunit</fullName>
    </alternativeName>
</protein>
<dbReference type="Gene3D" id="2.40.30.10">
    <property type="entry name" value="Translation factors"/>
    <property type="match status" value="1"/>
</dbReference>
<feature type="binding site" evidence="11">
    <location>
        <begin position="49"/>
        <end position="52"/>
    </location>
    <ligand>
        <name>FAD</name>
        <dbReference type="ChEBI" id="CHEBI:57692"/>
    </ligand>
</feature>
<dbReference type="InterPro" id="IPR050353">
    <property type="entry name" value="PyrK_electron_transfer"/>
</dbReference>
<evidence type="ECO:0000256" key="11">
    <source>
        <dbReference type="HAMAP-Rule" id="MF_01211"/>
    </source>
</evidence>
<feature type="binding site" evidence="11">
    <location>
        <position position="214"/>
    </location>
    <ligand>
        <name>[2Fe-2S] cluster</name>
        <dbReference type="ChEBI" id="CHEBI:190135"/>
    </ligand>
</feature>
<comment type="caution">
    <text evidence="13">The sequence shown here is derived from an EMBL/GenBank/DDBJ whole genome shotgun (WGS) entry which is preliminary data.</text>
</comment>
<dbReference type="NCBIfam" id="NF000798">
    <property type="entry name" value="PRK00054.1-3"/>
    <property type="match status" value="1"/>
</dbReference>
<dbReference type="CDD" id="cd06218">
    <property type="entry name" value="DHOD_e_trans"/>
    <property type="match status" value="1"/>
</dbReference>
<keyword evidence="6 11" id="KW-0274">FAD</keyword>
<proteinExistence type="inferred from homology"/>
<dbReference type="InterPro" id="IPR039261">
    <property type="entry name" value="FNR_nucleotide-bd"/>
</dbReference>
<dbReference type="InterPro" id="IPR017938">
    <property type="entry name" value="Riboflavin_synthase-like_b-brl"/>
</dbReference>
<evidence type="ECO:0000256" key="3">
    <source>
        <dbReference type="ARBA" id="ARBA00022630"/>
    </source>
</evidence>
<reference evidence="13 14" key="1">
    <citation type="submission" date="2020-08" db="EMBL/GenBank/DDBJ databases">
        <title>A Genomic Blueprint of the Chicken Gut Microbiome.</title>
        <authorList>
            <person name="Gilroy R."/>
            <person name="Ravi A."/>
            <person name="Getino M."/>
            <person name="Pursley I."/>
            <person name="Horton D.L."/>
            <person name="Alikhan N.-F."/>
            <person name="Baker D."/>
            <person name="Gharbi K."/>
            <person name="Hall N."/>
            <person name="Watson M."/>
            <person name="Adriaenssens E.M."/>
            <person name="Foster-Nyarko E."/>
            <person name="Jarju S."/>
            <person name="Secka A."/>
            <person name="Antonio M."/>
            <person name="Oren A."/>
            <person name="Chaudhuri R."/>
            <person name="La Ragione R.M."/>
            <person name="Hildebrand F."/>
            <person name="Pallen M.J."/>
        </authorList>
    </citation>
    <scope>NUCLEOTIDE SEQUENCE [LARGE SCALE GENOMIC DNA]</scope>
    <source>
        <strain evidence="13 14">Sa3CUN1</strain>
    </source>
</reference>
<dbReference type="InterPro" id="IPR019480">
    <property type="entry name" value="Dihydroorotate_DH_Fe-S-bd"/>
</dbReference>
<name>A0ABR8Q522_9CLOT</name>
<dbReference type="Pfam" id="PF10418">
    <property type="entry name" value="DHODB_Fe-S_bind"/>
    <property type="match status" value="1"/>
</dbReference>
<evidence type="ECO:0000256" key="7">
    <source>
        <dbReference type="ARBA" id="ARBA00022975"/>
    </source>
</evidence>